<keyword evidence="3 5" id="KW-1133">Transmembrane helix</keyword>
<feature type="transmembrane region" description="Helical" evidence="5">
    <location>
        <begin position="76"/>
        <end position="93"/>
    </location>
</feature>
<sequence length="194" mass="22363">MTPDIAEIIWVVGAVGWYVIRYPHERRSRRTAVSRDRADRVELLLMTISATGLGVVPFVYVLFGFGGVADYGFSPAQGWIGTALFAGSLYLFYRTHRDLGRNWSVTLKVREAHRLITQGVYAYVRHPMYTAFFLWALAQAFLLPNWIAGLSGLAGFGTLYLFRIKREEAMMLETFGDDYRRYSERTKRLVPWIY</sequence>
<dbReference type="EMBL" id="JALIDZ010000001">
    <property type="protein sequence ID" value="MCT8970247.1"/>
    <property type="molecule type" value="Genomic_DNA"/>
</dbReference>
<feature type="transmembrane region" description="Helical" evidence="5">
    <location>
        <begin position="143"/>
        <end position="162"/>
    </location>
</feature>
<evidence type="ECO:0000313" key="7">
    <source>
        <dbReference type="Proteomes" id="UP001320898"/>
    </source>
</evidence>
<dbReference type="Gene3D" id="1.20.120.1630">
    <property type="match status" value="1"/>
</dbReference>
<keyword evidence="7" id="KW-1185">Reference proteome</keyword>
<dbReference type="PANTHER" id="PTHR43847:SF1">
    <property type="entry name" value="BLL3993 PROTEIN"/>
    <property type="match status" value="1"/>
</dbReference>
<dbReference type="GO" id="GO:0004671">
    <property type="term" value="F:protein C-terminal S-isoprenylcysteine carboxyl O-methyltransferase activity"/>
    <property type="evidence" value="ECO:0007669"/>
    <property type="project" value="UniProtKB-EC"/>
</dbReference>
<keyword evidence="6" id="KW-0808">Transferase</keyword>
<dbReference type="AlphaFoldDB" id="A0AAW5QQV7"/>
<dbReference type="InterPro" id="IPR054851">
    <property type="entry name" value="Isoprenylcys_mtase"/>
</dbReference>
<dbReference type="NCBIfam" id="NF040696">
    <property type="entry name" value="isopcys_mtase"/>
    <property type="match status" value="1"/>
</dbReference>
<evidence type="ECO:0000256" key="4">
    <source>
        <dbReference type="ARBA" id="ARBA00023136"/>
    </source>
</evidence>
<name>A0AAW5QQV7_9HYPH</name>
<dbReference type="InterPro" id="IPR052527">
    <property type="entry name" value="Metal_cation-efflux_comp"/>
</dbReference>
<proteinExistence type="predicted"/>
<dbReference type="EC" id="2.1.1.100" evidence="6"/>
<protein>
    <submittedName>
        <fullName evidence="6">Protein-S-isoprenylcysteine O-methyltransferase</fullName>
        <ecNumber evidence="6">2.1.1.100</ecNumber>
    </submittedName>
</protein>
<dbReference type="PANTHER" id="PTHR43847">
    <property type="entry name" value="BLL3993 PROTEIN"/>
    <property type="match status" value="1"/>
</dbReference>
<dbReference type="Proteomes" id="UP001320898">
    <property type="component" value="Unassembled WGS sequence"/>
</dbReference>
<feature type="transmembrane region" description="Helical" evidence="5">
    <location>
        <begin position="43"/>
        <end position="64"/>
    </location>
</feature>
<dbReference type="Pfam" id="PF04140">
    <property type="entry name" value="ICMT"/>
    <property type="match status" value="1"/>
</dbReference>
<evidence type="ECO:0000256" key="5">
    <source>
        <dbReference type="SAM" id="Phobius"/>
    </source>
</evidence>
<keyword evidence="6" id="KW-0489">Methyltransferase</keyword>
<comment type="subcellular location">
    <subcellularLocation>
        <location evidence="1">Membrane</location>
        <topology evidence="1">Multi-pass membrane protein</topology>
    </subcellularLocation>
</comment>
<keyword evidence="2 5" id="KW-0812">Transmembrane</keyword>
<feature type="transmembrane region" description="Helical" evidence="5">
    <location>
        <begin position="120"/>
        <end position="137"/>
    </location>
</feature>
<feature type="transmembrane region" description="Helical" evidence="5">
    <location>
        <begin position="6"/>
        <end position="22"/>
    </location>
</feature>
<evidence type="ECO:0000256" key="1">
    <source>
        <dbReference type="ARBA" id="ARBA00004141"/>
    </source>
</evidence>
<evidence type="ECO:0000256" key="2">
    <source>
        <dbReference type="ARBA" id="ARBA00022692"/>
    </source>
</evidence>
<evidence type="ECO:0000313" key="6">
    <source>
        <dbReference type="EMBL" id="MCT8970247.1"/>
    </source>
</evidence>
<comment type="caution">
    <text evidence="6">The sequence shown here is derived from an EMBL/GenBank/DDBJ whole genome shotgun (WGS) entry which is preliminary data.</text>
</comment>
<gene>
    <name evidence="6" type="ORF">MUB46_00090</name>
</gene>
<dbReference type="GO" id="GO:0032259">
    <property type="term" value="P:methylation"/>
    <property type="evidence" value="ECO:0007669"/>
    <property type="project" value="UniProtKB-KW"/>
</dbReference>
<dbReference type="GO" id="GO:0016020">
    <property type="term" value="C:membrane"/>
    <property type="evidence" value="ECO:0007669"/>
    <property type="project" value="UniProtKB-SubCell"/>
</dbReference>
<organism evidence="6 7">
    <name type="scientific">Microbaculum marinisediminis</name>
    <dbReference type="NCBI Taxonomy" id="2931392"/>
    <lineage>
        <taxon>Bacteria</taxon>
        <taxon>Pseudomonadati</taxon>
        <taxon>Pseudomonadota</taxon>
        <taxon>Alphaproteobacteria</taxon>
        <taxon>Hyphomicrobiales</taxon>
        <taxon>Tepidamorphaceae</taxon>
        <taxon>Microbaculum</taxon>
    </lineage>
</organism>
<accession>A0AAW5QQV7</accession>
<dbReference type="InterPro" id="IPR007269">
    <property type="entry name" value="ICMT_MeTrfase"/>
</dbReference>
<evidence type="ECO:0000256" key="3">
    <source>
        <dbReference type="ARBA" id="ARBA00022989"/>
    </source>
</evidence>
<keyword evidence="4 5" id="KW-0472">Membrane</keyword>
<reference evidence="6 7" key="1">
    <citation type="submission" date="2022-04" db="EMBL/GenBank/DDBJ databases">
        <authorList>
            <person name="Ye Y.-Q."/>
            <person name="Du Z.-J."/>
        </authorList>
    </citation>
    <scope>NUCLEOTIDE SEQUENCE [LARGE SCALE GENOMIC DNA]</scope>
    <source>
        <strain evidence="6 7">A6E488</strain>
    </source>
</reference>
<dbReference type="RefSeq" id="WP_261613821.1">
    <property type="nucleotide sequence ID" value="NZ_JALIDZ010000001.1"/>
</dbReference>